<dbReference type="PRINTS" id="PR01217">
    <property type="entry name" value="PRICHEXTENSN"/>
</dbReference>
<feature type="transmembrane region" description="Helical" evidence="2">
    <location>
        <begin position="32"/>
        <end position="53"/>
    </location>
</feature>
<organism evidence="3 4">
    <name type="scientific">Micromonospora echinospora</name>
    <name type="common">Micromonospora purpurea</name>
    <dbReference type="NCBI Taxonomy" id="1877"/>
    <lineage>
        <taxon>Bacteria</taxon>
        <taxon>Bacillati</taxon>
        <taxon>Actinomycetota</taxon>
        <taxon>Actinomycetes</taxon>
        <taxon>Micromonosporales</taxon>
        <taxon>Micromonosporaceae</taxon>
        <taxon>Micromonospora</taxon>
    </lineage>
</organism>
<feature type="compositionally biased region" description="Pro residues" evidence="1">
    <location>
        <begin position="142"/>
        <end position="166"/>
    </location>
</feature>
<dbReference type="Proteomes" id="UP000618986">
    <property type="component" value="Unassembled WGS sequence"/>
</dbReference>
<accession>A0ABR6ML43</accession>
<reference evidence="3 4" key="1">
    <citation type="submission" date="2020-08" db="EMBL/GenBank/DDBJ databases">
        <title>Sequencing the genomes of 1000 actinobacteria strains.</title>
        <authorList>
            <person name="Klenk H.-P."/>
        </authorList>
    </citation>
    <scope>NUCLEOTIDE SEQUENCE [LARGE SCALE GENOMIC DNA]</scope>
    <source>
        <strain evidence="3 4">DSM 43036</strain>
    </source>
</reference>
<keyword evidence="2" id="KW-0472">Membrane</keyword>
<keyword evidence="2" id="KW-0812">Transmembrane</keyword>
<dbReference type="RefSeq" id="WP_184688192.1">
    <property type="nucleotide sequence ID" value="NZ_JACHJC010000001.1"/>
</dbReference>
<evidence type="ECO:0000256" key="2">
    <source>
        <dbReference type="SAM" id="Phobius"/>
    </source>
</evidence>
<protein>
    <submittedName>
        <fullName evidence="3">Uncharacterized protein</fullName>
    </submittedName>
</protein>
<keyword evidence="4" id="KW-1185">Reference proteome</keyword>
<feature type="compositionally biased region" description="Low complexity" evidence="1">
    <location>
        <begin position="91"/>
        <end position="123"/>
    </location>
</feature>
<proteinExistence type="predicted"/>
<comment type="caution">
    <text evidence="3">The sequence shown here is derived from an EMBL/GenBank/DDBJ whole genome shotgun (WGS) entry which is preliminary data.</text>
</comment>
<evidence type="ECO:0000256" key="1">
    <source>
        <dbReference type="SAM" id="MobiDB-lite"/>
    </source>
</evidence>
<evidence type="ECO:0000313" key="4">
    <source>
        <dbReference type="Proteomes" id="UP000618986"/>
    </source>
</evidence>
<dbReference type="GeneID" id="300296407"/>
<evidence type="ECO:0000313" key="3">
    <source>
        <dbReference type="EMBL" id="MBB5116052.1"/>
    </source>
</evidence>
<name>A0ABR6ML43_MICEC</name>
<dbReference type="EMBL" id="JACHJC010000001">
    <property type="protein sequence ID" value="MBB5116052.1"/>
    <property type="molecule type" value="Genomic_DNA"/>
</dbReference>
<keyword evidence="2" id="KW-1133">Transmembrane helix</keyword>
<gene>
    <name evidence="3" type="ORF">FHU28_005891</name>
</gene>
<feature type="region of interest" description="Disordered" evidence="1">
    <location>
        <begin position="67"/>
        <end position="172"/>
    </location>
</feature>
<sequence>MEGPTALIPVVPESPPVFVDPSGRRRRRLRRLAYCAGAAGVIYTVMVGASFAGGPITPDTVIPFVEPTSEQRLPSPNPSDAPAVTLPTPDTPTDIRTAPARAPATSVAPATTVSPSPRSQRPTRPAPTAPRPVQTPATTAPPTAPTAAVPPPVVDPPPAVDPPAEPAAPADE</sequence>
<feature type="compositionally biased region" description="Low complexity" evidence="1">
    <location>
        <begin position="131"/>
        <end position="141"/>
    </location>
</feature>